<evidence type="ECO:0000256" key="1">
    <source>
        <dbReference type="ARBA" id="ARBA00022478"/>
    </source>
</evidence>
<gene>
    <name evidence="3" type="primary">rpabc6</name>
</gene>
<dbReference type="PANTHER" id="PTHR47227:SF5">
    <property type="entry name" value="DNA-DIRECTED RNA POLYMERASES I, II, AND III SUBUNIT RPABC2"/>
    <property type="match status" value="1"/>
</dbReference>
<proteinExistence type="predicted"/>
<evidence type="ECO:0000313" key="4">
    <source>
        <dbReference type="Proteomes" id="UP000243425"/>
    </source>
</evidence>
<dbReference type="GO" id="GO:0042797">
    <property type="term" value="P:tRNA transcription by RNA polymerase III"/>
    <property type="evidence" value="ECO:0007669"/>
    <property type="project" value="TreeGrafter"/>
</dbReference>
<dbReference type="GO" id="GO:0003677">
    <property type="term" value="F:DNA binding"/>
    <property type="evidence" value="ECO:0007669"/>
    <property type="project" value="InterPro"/>
</dbReference>
<dbReference type="AlphaFoldDB" id="Q3LW93"/>
<dbReference type="SUPFAM" id="SSF63562">
    <property type="entry name" value="RPB6/omega subunit-like"/>
    <property type="match status" value="1"/>
</dbReference>
<dbReference type="GO" id="GO:0003899">
    <property type="term" value="F:DNA-directed RNA polymerase activity"/>
    <property type="evidence" value="ECO:0007669"/>
    <property type="project" value="InterPro"/>
</dbReference>
<dbReference type="PIRSF" id="PIRSF000778">
    <property type="entry name" value="RpoK/RPB6"/>
    <property type="match status" value="1"/>
</dbReference>
<dbReference type="GO" id="GO:0006360">
    <property type="term" value="P:transcription by RNA polymerase I"/>
    <property type="evidence" value="ECO:0007669"/>
    <property type="project" value="TreeGrafter"/>
</dbReference>
<dbReference type="EMBL" id="DQ158857">
    <property type="protein sequence ID" value="ABA27273.1"/>
    <property type="molecule type" value="Genomic_DNA"/>
</dbReference>
<sequence>MQPSQKNFNTSLKIFSSSDNESEIKNSIGKNYLRQPIKRFSYPFISKFEKAKLLGVRAKQISNGNPPTVPLEGETDPLLIALKEYRENKIPLKIRRYFSDGSYEDFFVWELADIN</sequence>
<dbReference type="GO" id="GO:0005665">
    <property type="term" value="C:RNA polymerase II, core complex"/>
    <property type="evidence" value="ECO:0007669"/>
    <property type="project" value="TreeGrafter"/>
</dbReference>
<dbReference type="GeneID" id="5788533"/>
<dbReference type="Proteomes" id="UP000243425">
    <property type="component" value="Nucleomorph 2"/>
</dbReference>
<evidence type="ECO:0000313" key="3">
    <source>
        <dbReference type="EMBL" id="ABA27273.1"/>
    </source>
</evidence>
<dbReference type="GO" id="GO:0005666">
    <property type="term" value="C:RNA polymerase III complex"/>
    <property type="evidence" value="ECO:0007669"/>
    <property type="project" value="TreeGrafter"/>
</dbReference>
<evidence type="ECO:0000256" key="2">
    <source>
        <dbReference type="ARBA" id="ARBA00023163"/>
    </source>
</evidence>
<organism evidence="3 4">
    <name type="scientific">Bigelowiella natans</name>
    <name type="common">Pedinomonas minutissima</name>
    <name type="synonym">Chlorarachnion sp. (strain CCMP621)</name>
    <dbReference type="NCBI Taxonomy" id="227086"/>
    <lineage>
        <taxon>Eukaryota</taxon>
        <taxon>Sar</taxon>
        <taxon>Rhizaria</taxon>
        <taxon>Cercozoa</taxon>
        <taxon>Chlorarachniophyceae</taxon>
        <taxon>Bigelowiella</taxon>
    </lineage>
</organism>
<dbReference type="GO" id="GO:0006366">
    <property type="term" value="P:transcription by RNA polymerase II"/>
    <property type="evidence" value="ECO:0007669"/>
    <property type="project" value="TreeGrafter"/>
</dbReference>
<accession>Q3LW93</accession>
<keyword evidence="3" id="KW-0542">Nucleomorph</keyword>
<dbReference type="GO" id="GO:0005736">
    <property type="term" value="C:RNA polymerase I complex"/>
    <property type="evidence" value="ECO:0007669"/>
    <property type="project" value="TreeGrafter"/>
</dbReference>
<dbReference type="Gene3D" id="3.90.940.10">
    <property type="match status" value="1"/>
</dbReference>
<keyword evidence="1 3" id="KW-0240">DNA-directed RNA polymerase</keyword>
<dbReference type="InterPro" id="IPR006111">
    <property type="entry name" value="Rpo6/Rpb6"/>
</dbReference>
<keyword evidence="2" id="KW-0804">Transcription</keyword>
<dbReference type="InterPro" id="IPR006110">
    <property type="entry name" value="Pol_omega/Rpo6/RPB6"/>
</dbReference>
<dbReference type="PANTHER" id="PTHR47227">
    <property type="entry name" value="DNA-DIRECTED RNA POLYMERASE SUBUNIT K"/>
    <property type="match status" value="1"/>
</dbReference>
<dbReference type="RefSeq" id="XP_001712885.1">
    <property type="nucleotide sequence ID" value="XM_001712833.1"/>
</dbReference>
<dbReference type="Pfam" id="PF01192">
    <property type="entry name" value="RNA_pol_Rpb6"/>
    <property type="match status" value="1"/>
</dbReference>
<dbReference type="InterPro" id="IPR036161">
    <property type="entry name" value="RPB6/omega-like_sf"/>
</dbReference>
<protein>
    <submittedName>
        <fullName evidence="3">DNA-directed RNA polymerase I, II and III</fullName>
    </submittedName>
</protein>
<geneLocation type="nucleomorph" evidence="3"/>
<reference evidence="3 4" key="1">
    <citation type="journal article" date="2006" name="Proc. Natl. Acad. Sci. U.S.A.">
        <title>Complete nucleotide sequence of the chlorarachniophyte nucleomorph: nature's smallest nucleus.</title>
        <authorList>
            <person name="Gilson P.R."/>
            <person name="Su V."/>
            <person name="Slamovits C.H."/>
            <person name="Reith M.E."/>
            <person name="Keeling P.J."/>
            <person name="McFadden G.I."/>
        </authorList>
    </citation>
    <scope>NUCLEOTIDE SEQUENCE [LARGE SCALE GENOMIC DNA]</scope>
    <source>
        <strain evidence="4">CCMP621</strain>
    </source>
</reference>
<name>Q3LW93_BIGNA</name>